<dbReference type="Gene3D" id="3.40.50.2000">
    <property type="entry name" value="Glycogen Phosphorylase B"/>
    <property type="match status" value="2"/>
</dbReference>
<name>A0A176W4K2_MARPO</name>
<dbReference type="GO" id="GO:0035251">
    <property type="term" value="F:UDP-glucosyltransferase activity"/>
    <property type="evidence" value="ECO:0007669"/>
    <property type="project" value="InterPro"/>
</dbReference>
<evidence type="ECO:0008006" key="6">
    <source>
        <dbReference type="Google" id="ProtNLM"/>
    </source>
</evidence>
<evidence type="ECO:0000256" key="3">
    <source>
        <dbReference type="ARBA" id="ARBA00022679"/>
    </source>
</evidence>
<evidence type="ECO:0000256" key="1">
    <source>
        <dbReference type="ARBA" id="ARBA00009995"/>
    </source>
</evidence>
<dbReference type="PANTHER" id="PTHR48048:SF30">
    <property type="entry name" value="GLYCOSYLTRANSFERASE"/>
    <property type="match status" value="1"/>
</dbReference>
<comment type="caution">
    <text evidence="4">The sequence shown here is derived from an EMBL/GenBank/DDBJ whole genome shotgun (WGS) entry which is preliminary data.</text>
</comment>
<protein>
    <recommendedName>
        <fullName evidence="6">Glycosyltransferase</fullName>
    </recommendedName>
</protein>
<keyword evidence="2" id="KW-0328">Glycosyltransferase</keyword>
<evidence type="ECO:0000256" key="2">
    <source>
        <dbReference type="ARBA" id="ARBA00022676"/>
    </source>
</evidence>
<sequence>MADVCSVGEGRLEGNRQLHVTISSTDCTTLPAVIMGVDSSTEGPKSLKKHVLLLAVSLHAHIAGMVKLAVELAQRGVTVTYVGEEMDLPKFRNEQAKGLDLRLISFDEFPSSKQILSSPNFDMFDFVMNAKEIFQPVLDIFMRDKQAGKPGPTCIIADRLLATPLEAARLLGIPHYMFYSCGANFARMLQMFPPLFADGTLTSCPALCKPRATIPGRPINSLSKFDGAVEIDGFPPLRFSDMFEALFGVEAVIGMGEVVQQTDALIMNTFYEFEAPIIEAIQRYRIANRPWKPVKVFCVGPISSPAVGKEPTLEPSLSLWLDSQAPESVIYMCFGSIAGKYVDPEQAREISQALEDSGHPFLWAFDFRPTPEYPSLQDLLPPGFEERMKGRGIVQCGWVPQLELLSHSSIGAFITHSGWNSVLEAVCVGVPMIAWPRLPNDQGIITRHIVDFLKIAVEVGADKYDCEPVYIEGRVVVPRQNKIVGHAELGRAIRLIMSEEGSACRSRLQELKRVADAAAADGGARSKAFGDLVELIPGTASL</sequence>
<dbReference type="PANTHER" id="PTHR48048">
    <property type="entry name" value="GLYCOSYLTRANSFERASE"/>
    <property type="match status" value="1"/>
</dbReference>
<reference evidence="4" key="1">
    <citation type="submission" date="2016-03" db="EMBL/GenBank/DDBJ databases">
        <title>Mechanisms controlling the formation of the plant cell surface in tip-growing cells are functionally conserved among land plants.</title>
        <authorList>
            <person name="Honkanen S."/>
            <person name="Jones V.A."/>
            <person name="Morieri G."/>
            <person name="Champion C."/>
            <person name="Hetherington A.J."/>
            <person name="Kelly S."/>
            <person name="Saint-Marcoux D."/>
            <person name="Proust H."/>
            <person name="Prescott H."/>
            <person name="Dolan L."/>
        </authorList>
    </citation>
    <scope>NUCLEOTIDE SEQUENCE [LARGE SCALE GENOMIC DNA]</scope>
    <source>
        <tissue evidence="4">Whole gametophyte</tissue>
    </source>
</reference>
<comment type="similarity">
    <text evidence="1">Belongs to the UDP-glycosyltransferase family.</text>
</comment>
<dbReference type="SUPFAM" id="SSF53756">
    <property type="entry name" value="UDP-Glycosyltransferase/glycogen phosphorylase"/>
    <property type="match status" value="1"/>
</dbReference>
<keyword evidence="5" id="KW-1185">Reference proteome</keyword>
<dbReference type="EMBL" id="LVLJ01001973">
    <property type="protein sequence ID" value="OAE27116.1"/>
    <property type="molecule type" value="Genomic_DNA"/>
</dbReference>
<evidence type="ECO:0000313" key="5">
    <source>
        <dbReference type="Proteomes" id="UP000077202"/>
    </source>
</evidence>
<dbReference type="CDD" id="cd03784">
    <property type="entry name" value="GT1_Gtf-like"/>
    <property type="match status" value="1"/>
</dbReference>
<dbReference type="Proteomes" id="UP000077202">
    <property type="component" value="Unassembled WGS sequence"/>
</dbReference>
<organism evidence="4 5">
    <name type="scientific">Marchantia polymorpha subsp. ruderalis</name>
    <dbReference type="NCBI Taxonomy" id="1480154"/>
    <lineage>
        <taxon>Eukaryota</taxon>
        <taxon>Viridiplantae</taxon>
        <taxon>Streptophyta</taxon>
        <taxon>Embryophyta</taxon>
        <taxon>Marchantiophyta</taxon>
        <taxon>Marchantiopsida</taxon>
        <taxon>Marchantiidae</taxon>
        <taxon>Marchantiales</taxon>
        <taxon>Marchantiaceae</taxon>
        <taxon>Marchantia</taxon>
    </lineage>
</organism>
<proteinExistence type="inferred from homology"/>
<gene>
    <name evidence="4" type="ORF">AXG93_900s1010</name>
</gene>
<evidence type="ECO:0000313" key="4">
    <source>
        <dbReference type="EMBL" id="OAE27116.1"/>
    </source>
</evidence>
<dbReference type="Pfam" id="PF00201">
    <property type="entry name" value="UDPGT"/>
    <property type="match status" value="1"/>
</dbReference>
<dbReference type="InterPro" id="IPR002213">
    <property type="entry name" value="UDP_glucos_trans"/>
</dbReference>
<dbReference type="InterPro" id="IPR050481">
    <property type="entry name" value="UDP-glycosyltransf_plant"/>
</dbReference>
<dbReference type="FunFam" id="3.40.50.2000:FF:000056">
    <property type="entry name" value="Glycosyltransferase"/>
    <property type="match status" value="1"/>
</dbReference>
<accession>A0A176W4K2</accession>
<keyword evidence="3" id="KW-0808">Transferase</keyword>
<dbReference type="AlphaFoldDB" id="A0A176W4K2"/>